<name>A0ABS2P6M1_9BACI</name>
<gene>
    <name evidence="1" type="ORF">JOC95_003965</name>
</gene>
<organism evidence="1 2">
    <name type="scientific">Sutcliffiella tianshenii</name>
    <dbReference type="NCBI Taxonomy" id="1463404"/>
    <lineage>
        <taxon>Bacteria</taxon>
        <taxon>Bacillati</taxon>
        <taxon>Bacillota</taxon>
        <taxon>Bacilli</taxon>
        <taxon>Bacillales</taxon>
        <taxon>Bacillaceae</taxon>
        <taxon>Sutcliffiella</taxon>
    </lineage>
</organism>
<protein>
    <submittedName>
        <fullName evidence="1">DNA-binding transcriptional regulator YafY</fullName>
    </submittedName>
</protein>
<keyword evidence="2" id="KW-1185">Reference proteome</keyword>
<dbReference type="RefSeq" id="WP_204419284.1">
    <property type="nucleotide sequence ID" value="NZ_JAFBED010000013.1"/>
</dbReference>
<dbReference type="Proteomes" id="UP000737402">
    <property type="component" value="Unassembled WGS sequence"/>
</dbReference>
<reference evidence="1 2" key="1">
    <citation type="submission" date="2021-01" db="EMBL/GenBank/DDBJ databases">
        <title>Genomic Encyclopedia of Type Strains, Phase IV (KMG-IV): sequencing the most valuable type-strain genomes for metagenomic binning, comparative biology and taxonomic classification.</title>
        <authorList>
            <person name="Goeker M."/>
        </authorList>
    </citation>
    <scope>NUCLEOTIDE SEQUENCE [LARGE SCALE GENOMIC DNA]</scope>
    <source>
        <strain evidence="1 2">DSM 25879</strain>
    </source>
</reference>
<dbReference type="EMBL" id="JAFBED010000013">
    <property type="protein sequence ID" value="MBM7622055.1"/>
    <property type="molecule type" value="Genomic_DNA"/>
</dbReference>
<proteinExistence type="predicted"/>
<dbReference type="GO" id="GO:0003677">
    <property type="term" value="F:DNA binding"/>
    <property type="evidence" value="ECO:0007669"/>
    <property type="project" value="UniProtKB-KW"/>
</dbReference>
<evidence type="ECO:0000313" key="1">
    <source>
        <dbReference type="EMBL" id="MBM7622055.1"/>
    </source>
</evidence>
<evidence type="ECO:0000313" key="2">
    <source>
        <dbReference type="Proteomes" id="UP000737402"/>
    </source>
</evidence>
<sequence>MQRLLSLYAKQQTSIEMIYLAKSGQITQRKVSLLQLNGQSVFAYCHLRNRKRTFILENILSFVPLKDNRNTLSS</sequence>
<accession>A0ABS2P6M1</accession>
<comment type="caution">
    <text evidence="1">The sequence shown here is derived from an EMBL/GenBank/DDBJ whole genome shotgun (WGS) entry which is preliminary data.</text>
</comment>
<keyword evidence="1" id="KW-0238">DNA-binding</keyword>